<proteinExistence type="predicted"/>
<dbReference type="SUPFAM" id="SSF55961">
    <property type="entry name" value="Bet v1-like"/>
    <property type="match status" value="1"/>
</dbReference>
<sequence length="291" mass="33683">EKQEIPELPKIPEKQKLPVEQKLSAIYGEASNTLYKDTKELDKVASHSEDGENEEISEQNNHLLCTNPGEAIEAEKLMNEAIIHLEHHAADKDGYEFCKEYDFYSMVLYQKKHEGHIVQKLRLKYYNFNKYNDTINDVWYPGRGNSCNDRFVKRKIARMYNPNLVVIHQRYKDSAFGSWKYFYALAAKIEISEKKTIIVMTSANINDHNPSGKEYKNAIIESANSFKIDIDSEDDIRRGKLKKTFVNIAGYIIEKKLGYVDVTYVESIDGHSPTHLKRVIMKGLSCFFPIN</sequence>
<name>A0A1D3L8U0_PLACU</name>
<dbReference type="Proteomes" id="UP000195489">
    <property type="component" value="Unassembled WGS sequence"/>
</dbReference>
<organism evidence="1 2">
    <name type="scientific">Plasmodium chabaudi chabaudi</name>
    <dbReference type="NCBI Taxonomy" id="31271"/>
    <lineage>
        <taxon>Eukaryota</taxon>
        <taxon>Sar</taxon>
        <taxon>Alveolata</taxon>
        <taxon>Apicomplexa</taxon>
        <taxon>Aconoidasida</taxon>
        <taxon>Haemosporida</taxon>
        <taxon>Plasmodiidae</taxon>
        <taxon>Plasmodium</taxon>
        <taxon>Plasmodium (Vinckeia)</taxon>
    </lineage>
</organism>
<dbReference type="AlphaFoldDB" id="A0A1D3L8U0"/>
<dbReference type="InterPro" id="IPR006486">
    <property type="entry name" value="PYST_A"/>
</dbReference>
<reference evidence="1 2" key="1">
    <citation type="submission" date="2016-08" db="EMBL/GenBank/DDBJ databases">
        <authorList>
            <consortium name="Pathogen Informatics"/>
        </authorList>
    </citation>
    <scope>NUCLEOTIDE SEQUENCE [LARGE SCALE GENOMIC DNA]</scope>
    <source>
        <strain evidence="1 2">CB</strain>
    </source>
</reference>
<feature type="non-terminal residue" evidence="1">
    <location>
        <position position="1"/>
    </location>
</feature>
<accession>A0A1D3L8U0</accession>
<gene>
    <name evidence="1" type="ORF">PCHCB_000512700</name>
</gene>
<evidence type="ECO:0000313" key="1">
    <source>
        <dbReference type="EMBL" id="SCL86668.1"/>
    </source>
</evidence>
<dbReference type="NCBIfam" id="TIGR01599">
    <property type="entry name" value="PYST-A"/>
    <property type="match status" value="1"/>
</dbReference>
<evidence type="ECO:0000313" key="2">
    <source>
        <dbReference type="Proteomes" id="UP000195489"/>
    </source>
</evidence>
<dbReference type="EMBL" id="FMIM01000188">
    <property type="protein sequence ID" value="SCL86668.1"/>
    <property type="molecule type" value="Genomic_DNA"/>
</dbReference>
<protein>
    <submittedName>
        <fullName evidence="1">Fam-a protein</fullName>
    </submittedName>
</protein>